<evidence type="ECO:0000256" key="7">
    <source>
        <dbReference type="ARBA" id="ARBA00023006"/>
    </source>
</evidence>
<evidence type="ECO:0000256" key="1">
    <source>
        <dbReference type="ARBA" id="ARBA00004496"/>
    </source>
</evidence>
<keyword evidence="5" id="KW-0833">Ubl conjugation pathway</keyword>
<dbReference type="InterPro" id="IPR007135">
    <property type="entry name" value="Atg3/Atg10"/>
</dbReference>
<dbReference type="GO" id="GO:0044804">
    <property type="term" value="P:nucleophagy"/>
    <property type="evidence" value="ECO:0007669"/>
    <property type="project" value="TreeGrafter"/>
</dbReference>
<organism evidence="9 10">
    <name type="scientific">Chara braunii</name>
    <name type="common">Braun's stonewort</name>
    <dbReference type="NCBI Taxonomy" id="69332"/>
    <lineage>
        <taxon>Eukaryota</taxon>
        <taxon>Viridiplantae</taxon>
        <taxon>Streptophyta</taxon>
        <taxon>Charophyceae</taxon>
        <taxon>Charales</taxon>
        <taxon>Characeae</taxon>
        <taxon>Chara</taxon>
    </lineage>
</organism>
<reference evidence="9 10" key="1">
    <citation type="journal article" date="2018" name="Cell">
        <title>The Chara Genome: Secondary Complexity and Implications for Plant Terrestrialization.</title>
        <authorList>
            <person name="Nishiyama T."/>
            <person name="Sakayama H."/>
            <person name="Vries J.D."/>
            <person name="Buschmann H."/>
            <person name="Saint-Marcoux D."/>
            <person name="Ullrich K.K."/>
            <person name="Haas F.B."/>
            <person name="Vanderstraeten L."/>
            <person name="Becker D."/>
            <person name="Lang D."/>
            <person name="Vosolsobe S."/>
            <person name="Rombauts S."/>
            <person name="Wilhelmsson P.K.I."/>
            <person name="Janitza P."/>
            <person name="Kern R."/>
            <person name="Heyl A."/>
            <person name="Rumpler F."/>
            <person name="Villalobos L.I.A.C."/>
            <person name="Clay J.M."/>
            <person name="Skokan R."/>
            <person name="Toyoda A."/>
            <person name="Suzuki Y."/>
            <person name="Kagoshima H."/>
            <person name="Schijlen E."/>
            <person name="Tajeshwar N."/>
            <person name="Catarino B."/>
            <person name="Hetherington A.J."/>
            <person name="Saltykova A."/>
            <person name="Bonnot C."/>
            <person name="Breuninger H."/>
            <person name="Symeonidi A."/>
            <person name="Radhakrishnan G.V."/>
            <person name="Van Nieuwerburgh F."/>
            <person name="Deforce D."/>
            <person name="Chang C."/>
            <person name="Karol K.G."/>
            <person name="Hedrich R."/>
            <person name="Ulvskov P."/>
            <person name="Glockner G."/>
            <person name="Delwiche C.F."/>
            <person name="Petrasek J."/>
            <person name="Van de Peer Y."/>
            <person name="Friml J."/>
            <person name="Beilby M."/>
            <person name="Dolan L."/>
            <person name="Kohara Y."/>
            <person name="Sugano S."/>
            <person name="Fujiyama A."/>
            <person name="Delaux P.-M."/>
            <person name="Quint M."/>
            <person name="TheiBen G."/>
            <person name="Hagemann M."/>
            <person name="Harholt J."/>
            <person name="Dunand C."/>
            <person name="Zachgo S."/>
            <person name="Langdale J."/>
            <person name="Maumus F."/>
            <person name="Straeten D.V.D."/>
            <person name="Gould S.B."/>
            <person name="Rensing S.A."/>
        </authorList>
    </citation>
    <scope>NUCLEOTIDE SEQUENCE [LARGE SCALE GENOMIC DNA]</scope>
    <source>
        <strain evidence="9 10">S276</strain>
    </source>
</reference>
<sequence length="162" mass="18787">MDKLHKVFVAVAESITPARSVSAFKEKGVLTPEEFVQAGDNLVAKCPTWSWEGGDTSRRKTYLPPGKQFLVTRNGKGEERWRRRWWWRRRRRRGGEERWTRDGEDDGGGGGGEGEEGRRDGPGMKKRCDEDGKQERRRRDEKTMVVEEEEENARRGEVNRPV</sequence>
<comment type="similarity">
    <text evidence="2">Belongs to the ATG3 family.</text>
</comment>
<name>A0A388L9E2_CHABU</name>
<dbReference type="GO" id="GO:0005829">
    <property type="term" value="C:cytosol"/>
    <property type="evidence" value="ECO:0007669"/>
    <property type="project" value="TreeGrafter"/>
</dbReference>
<dbReference type="Proteomes" id="UP000265515">
    <property type="component" value="Unassembled WGS sequence"/>
</dbReference>
<evidence type="ECO:0000313" key="9">
    <source>
        <dbReference type="EMBL" id="GBG78852.1"/>
    </source>
</evidence>
<comment type="subcellular location">
    <subcellularLocation>
        <location evidence="1">Cytoplasm</location>
    </subcellularLocation>
</comment>
<dbReference type="OrthoDB" id="1584384at2759"/>
<keyword evidence="7" id="KW-0072">Autophagy</keyword>
<dbReference type="EMBL" id="BFEA01000305">
    <property type="protein sequence ID" value="GBG78852.1"/>
    <property type="molecule type" value="Genomic_DNA"/>
</dbReference>
<gene>
    <name evidence="9" type="ORF">CBR_g28077</name>
</gene>
<evidence type="ECO:0000256" key="5">
    <source>
        <dbReference type="ARBA" id="ARBA00022786"/>
    </source>
</evidence>
<evidence type="ECO:0000313" key="10">
    <source>
        <dbReference type="Proteomes" id="UP000265515"/>
    </source>
</evidence>
<evidence type="ECO:0000256" key="3">
    <source>
        <dbReference type="ARBA" id="ARBA00022448"/>
    </source>
</evidence>
<dbReference type="GO" id="GO:0015031">
    <property type="term" value="P:protein transport"/>
    <property type="evidence" value="ECO:0007669"/>
    <property type="project" value="UniProtKB-KW"/>
</dbReference>
<feature type="compositionally biased region" description="Basic and acidic residues" evidence="8">
    <location>
        <begin position="152"/>
        <end position="162"/>
    </location>
</feature>
<feature type="compositionally biased region" description="Basic and acidic residues" evidence="8">
    <location>
        <begin position="115"/>
        <end position="145"/>
    </location>
</feature>
<evidence type="ECO:0000256" key="6">
    <source>
        <dbReference type="ARBA" id="ARBA00022927"/>
    </source>
</evidence>
<dbReference type="Gramene" id="GBG78852">
    <property type="protein sequence ID" value="GBG78852"/>
    <property type="gene ID" value="CBR_g28077"/>
</dbReference>
<dbReference type="GO" id="GO:0019776">
    <property type="term" value="F:Atg8-family ligase activity"/>
    <property type="evidence" value="ECO:0007669"/>
    <property type="project" value="TreeGrafter"/>
</dbReference>
<dbReference type="GO" id="GO:0000422">
    <property type="term" value="P:autophagy of mitochondrion"/>
    <property type="evidence" value="ECO:0007669"/>
    <property type="project" value="TreeGrafter"/>
</dbReference>
<dbReference type="GO" id="GO:0000407">
    <property type="term" value="C:phagophore assembly site"/>
    <property type="evidence" value="ECO:0007669"/>
    <property type="project" value="TreeGrafter"/>
</dbReference>
<comment type="caution">
    <text evidence="9">The sequence shown here is derived from an EMBL/GenBank/DDBJ whole genome shotgun (WGS) entry which is preliminary data.</text>
</comment>
<proteinExistence type="inferred from homology"/>
<keyword evidence="3" id="KW-0813">Transport</keyword>
<accession>A0A388L9E2</accession>
<keyword evidence="10" id="KW-1185">Reference proteome</keyword>
<dbReference type="GO" id="GO:0061723">
    <property type="term" value="P:glycophagy"/>
    <property type="evidence" value="ECO:0007669"/>
    <property type="project" value="TreeGrafter"/>
</dbReference>
<dbReference type="GO" id="GO:0000045">
    <property type="term" value="P:autophagosome assembly"/>
    <property type="evidence" value="ECO:0007669"/>
    <property type="project" value="TreeGrafter"/>
</dbReference>
<dbReference type="PANTHER" id="PTHR12866">
    <property type="entry name" value="UBIQUITIN-LIKE-CONJUGATING ENZYME ATG3"/>
    <property type="match status" value="1"/>
</dbReference>
<evidence type="ECO:0000256" key="4">
    <source>
        <dbReference type="ARBA" id="ARBA00022490"/>
    </source>
</evidence>
<feature type="region of interest" description="Disordered" evidence="8">
    <location>
        <begin position="93"/>
        <end position="162"/>
    </location>
</feature>
<evidence type="ECO:0000256" key="2">
    <source>
        <dbReference type="ARBA" id="ARBA00007683"/>
    </source>
</evidence>
<keyword evidence="4" id="KW-0963">Cytoplasm</keyword>
<dbReference type="AlphaFoldDB" id="A0A388L9E2"/>
<dbReference type="PANTHER" id="PTHR12866:SF2">
    <property type="entry name" value="UBIQUITIN-LIKE-CONJUGATING ENZYME ATG3"/>
    <property type="match status" value="1"/>
</dbReference>
<dbReference type="STRING" id="69332.A0A388L9E2"/>
<evidence type="ECO:0000256" key="8">
    <source>
        <dbReference type="SAM" id="MobiDB-lite"/>
    </source>
</evidence>
<protein>
    <submittedName>
        <fullName evidence="9">Uncharacterized protein</fullName>
    </submittedName>
</protein>
<keyword evidence="6" id="KW-0653">Protein transport</keyword>
<dbReference type="Pfam" id="PF03987">
    <property type="entry name" value="Autophagy_act_C"/>
    <property type="match status" value="1"/>
</dbReference>